<dbReference type="Proteomes" id="UP000807769">
    <property type="component" value="Unassembled WGS sequence"/>
</dbReference>
<dbReference type="OrthoDB" id="2617920at2759"/>
<evidence type="ECO:0000313" key="1">
    <source>
        <dbReference type="EMBL" id="KAG1824582.1"/>
    </source>
</evidence>
<proteinExistence type="predicted"/>
<protein>
    <submittedName>
        <fullName evidence="1">Uncharacterized protein</fullName>
    </submittedName>
</protein>
<keyword evidence="2" id="KW-1185">Reference proteome</keyword>
<dbReference type="GeneID" id="64624138"/>
<dbReference type="EMBL" id="JABBWG010000003">
    <property type="protein sequence ID" value="KAG1824582.1"/>
    <property type="molecule type" value="Genomic_DNA"/>
</dbReference>
<feature type="non-terminal residue" evidence="1">
    <location>
        <position position="1"/>
    </location>
</feature>
<dbReference type="RefSeq" id="XP_041198299.1">
    <property type="nucleotide sequence ID" value="XM_041330121.1"/>
</dbReference>
<gene>
    <name evidence="1" type="ORF">BJ212DRAFT_1260545</name>
</gene>
<dbReference type="AlphaFoldDB" id="A0A9P7EL87"/>
<name>A0A9P7EL87_9AGAM</name>
<reference evidence="1" key="1">
    <citation type="journal article" date="2020" name="New Phytol.">
        <title>Comparative genomics reveals dynamic genome evolution in host specialist ectomycorrhizal fungi.</title>
        <authorList>
            <person name="Lofgren L.A."/>
            <person name="Nguyen N.H."/>
            <person name="Vilgalys R."/>
            <person name="Ruytinx J."/>
            <person name="Liao H.L."/>
            <person name="Branco S."/>
            <person name="Kuo A."/>
            <person name="LaButti K."/>
            <person name="Lipzen A."/>
            <person name="Andreopoulos W."/>
            <person name="Pangilinan J."/>
            <person name="Riley R."/>
            <person name="Hundley H."/>
            <person name="Na H."/>
            <person name="Barry K."/>
            <person name="Grigoriev I.V."/>
            <person name="Stajich J.E."/>
            <person name="Kennedy P.G."/>
        </authorList>
    </citation>
    <scope>NUCLEOTIDE SEQUENCE</scope>
    <source>
        <strain evidence="1">MN1</strain>
    </source>
</reference>
<sequence>IVTAEEPRILMHSNDCGDPAGCSKDWHTTWWNGMGCFLLNGRNPQPYGDAIKCFKDMLFGHVSEGYKDLMFKILDEGVAFHHAEHFITKACQFLLEKLVYEP</sequence>
<accession>A0A9P7EL87</accession>
<evidence type="ECO:0000313" key="2">
    <source>
        <dbReference type="Proteomes" id="UP000807769"/>
    </source>
</evidence>
<organism evidence="1 2">
    <name type="scientific">Suillus subaureus</name>
    <dbReference type="NCBI Taxonomy" id="48587"/>
    <lineage>
        <taxon>Eukaryota</taxon>
        <taxon>Fungi</taxon>
        <taxon>Dikarya</taxon>
        <taxon>Basidiomycota</taxon>
        <taxon>Agaricomycotina</taxon>
        <taxon>Agaricomycetes</taxon>
        <taxon>Agaricomycetidae</taxon>
        <taxon>Boletales</taxon>
        <taxon>Suillineae</taxon>
        <taxon>Suillaceae</taxon>
        <taxon>Suillus</taxon>
    </lineage>
</organism>
<comment type="caution">
    <text evidence="1">The sequence shown here is derived from an EMBL/GenBank/DDBJ whole genome shotgun (WGS) entry which is preliminary data.</text>
</comment>